<evidence type="ECO:0000313" key="1">
    <source>
        <dbReference type="EMBL" id="GAD54758.1"/>
    </source>
</evidence>
<dbReference type="Gene3D" id="3.40.50.300">
    <property type="entry name" value="P-loop containing nucleotide triphosphate hydrolases"/>
    <property type="match status" value="1"/>
</dbReference>
<dbReference type="Proteomes" id="UP000016566">
    <property type="component" value="Unassembled WGS sequence"/>
</dbReference>
<dbReference type="EMBL" id="BATB01000006">
    <property type="protein sequence ID" value="GAD54758.1"/>
    <property type="molecule type" value="Genomic_DNA"/>
</dbReference>
<gene>
    <name evidence="1" type="ORF">MBELCI_0810</name>
</gene>
<dbReference type="AlphaFoldDB" id="U3AIY7"/>
<dbReference type="STRING" id="1337093.MBELCI_0810"/>
<dbReference type="eggNOG" id="COG4424">
    <property type="taxonomic scope" value="Bacteria"/>
</dbReference>
<proteinExistence type="predicted"/>
<name>U3AIY7_9RHOB</name>
<keyword evidence="2" id="KW-1185">Reference proteome</keyword>
<accession>U3AIY7</accession>
<comment type="caution">
    <text evidence="1">The sequence shown here is derived from an EMBL/GenBank/DDBJ whole genome shotgun (WGS) entry which is preliminary data.</text>
</comment>
<reference evidence="1" key="1">
    <citation type="journal article" date="2013" name="Genome Announc.">
        <title>Draft Genome Sequence of Loktanella cinnabarina LL-001T, Isolated from Deep-Sea Floor Sediment.</title>
        <authorList>
            <person name="Nishi S."/>
            <person name="Tsubouchi T."/>
            <person name="Takaki Y."/>
            <person name="Koyanagi R."/>
            <person name="Satoh N."/>
            <person name="Maruyama T."/>
            <person name="Hatada Y."/>
        </authorList>
    </citation>
    <scope>NUCLEOTIDE SEQUENCE [LARGE SCALE GENOMIC DNA]</scope>
    <source>
        <strain evidence="1">LL-001</strain>
    </source>
</reference>
<sequence length="473" mass="52281">MPDFDSFVVLAEMRTGSNFLESNLNALDGVTCHGEAFNPHFIGSPKDAPILGVDRAVRDAAPLDLLARLRAAPGLHGFRYFSDHDPRLFAPLMEAPRIAKIVLTRNPAESYVSHRIAAATGQWKLTDARHARAERVPFDATGFERHLERLRQAQLRIMGALQRGGQSAFYIDYDDLQDLAVLNGLAAWLGVPARLEGLDRSLKKQNPESLAEKVENFDEMRAALARIDRFDLGRTPNFEPRRGPMVPSYIAPAQSGLLCLPLKSGPEAALRGWLEALDGAPLRQDFTQKTLRTWQGAHPGHRSFAVLRHPVARLHAAFCDRILDRGAGGFHEIRETLRRRYDLPIASEAAGPDPDPAHHRAAFAAFVGFVKANLAGQTAVRVDAAWASQRMLLQGIAEFECPDAILREDELAQALPRLAAHAGREAPPWTNASDPHEDALVAIYDADIEAAVRAVHARDYARFGFADWRPLRS</sequence>
<evidence type="ECO:0000313" key="2">
    <source>
        <dbReference type="Proteomes" id="UP000016566"/>
    </source>
</evidence>
<dbReference type="InterPro" id="IPR027417">
    <property type="entry name" value="P-loop_NTPase"/>
</dbReference>
<organism evidence="1 2">
    <name type="scientific">Limimaricola cinnabarinus LL-001</name>
    <dbReference type="NCBI Taxonomy" id="1337093"/>
    <lineage>
        <taxon>Bacteria</taxon>
        <taxon>Pseudomonadati</taxon>
        <taxon>Pseudomonadota</taxon>
        <taxon>Alphaproteobacteria</taxon>
        <taxon>Rhodobacterales</taxon>
        <taxon>Paracoccaceae</taxon>
        <taxon>Limimaricola</taxon>
    </lineage>
</organism>
<protein>
    <submittedName>
        <fullName evidence="1">Hypotheical conserved protein</fullName>
    </submittedName>
</protein>
<dbReference type="SUPFAM" id="SSF52540">
    <property type="entry name" value="P-loop containing nucleoside triphosphate hydrolases"/>
    <property type="match status" value="1"/>
</dbReference>